<dbReference type="InterPro" id="IPR000225">
    <property type="entry name" value="Armadillo"/>
</dbReference>
<dbReference type="GO" id="GO:0043495">
    <property type="term" value="F:protein-membrane adaptor activity"/>
    <property type="evidence" value="ECO:0007669"/>
    <property type="project" value="InterPro"/>
</dbReference>
<dbReference type="Pfam" id="PF00514">
    <property type="entry name" value="Arm"/>
    <property type="match status" value="2"/>
</dbReference>
<dbReference type="Proteomes" id="UP000054558">
    <property type="component" value="Unassembled WGS sequence"/>
</dbReference>
<dbReference type="SMART" id="SM00185">
    <property type="entry name" value="ARM"/>
    <property type="match status" value="3"/>
</dbReference>
<dbReference type="InterPro" id="IPR045156">
    <property type="entry name" value="Vac8"/>
</dbReference>
<keyword evidence="9" id="KW-0175">Coiled coil</keyword>
<protein>
    <recommendedName>
        <fullName evidence="7">Vacuolar protein 8</fullName>
    </recommendedName>
</protein>
<evidence type="ECO:0000256" key="5">
    <source>
        <dbReference type="ARBA" id="ARBA00023136"/>
    </source>
</evidence>
<comment type="similarity">
    <text evidence="2">Belongs to the beta-catenin family.</text>
</comment>
<dbReference type="PANTHER" id="PTHR47249">
    <property type="entry name" value="VACUOLAR PROTEIN 8"/>
    <property type="match status" value="1"/>
</dbReference>
<dbReference type="OrthoDB" id="7537227at2759"/>
<dbReference type="GO" id="GO:0071562">
    <property type="term" value="P:nucleus-vacuole junction assembly"/>
    <property type="evidence" value="ECO:0007669"/>
    <property type="project" value="InterPro"/>
</dbReference>
<evidence type="ECO:0000313" key="10">
    <source>
        <dbReference type="EMBL" id="GAQ84365.1"/>
    </source>
</evidence>
<evidence type="ECO:0000256" key="6">
    <source>
        <dbReference type="ARBA" id="ARBA00023288"/>
    </source>
</evidence>
<feature type="coiled-coil region" evidence="9">
    <location>
        <begin position="302"/>
        <end position="387"/>
    </location>
</feature>
<evidence type="ECO:0000313" key="11">
    <source>
        <dbReference type="Proteomes" id="UP000054558"/>
    </source>
</evidence>
<keyword evidence="5" id="KW-0472">Membrane</keyword>
<evidence type="ECO:0000256" key="3">
    <source>
        <dbReference type="ARBA" id="ARBA00022554"/>
    </source>
</evidence>
<dbReference type="GO" id="GO:0005737">
    <property type="term" value="C:cytoplasm"/>
    <property type="evidence" value="ECO:0000318"/>
    <property type="project" value="GO_Central"/>
</dbReference>
<dbReference type="PANTHER" id="PTHR47249:SF1">
    <property type="entry name" value="VACUOLAR PROTEIN 8"/>
    <property type="match status" value="1"/>
</dbReference>
<evidence type="ECO:0000256" key="2">
    <source>
        <dbReference type="ARBA" id="ARBA00005462"/>
    </source>
</evidence>
<keyword evidence="4" id="KW-0677">Repeat</keyword>
<keyword evidence="3" id="KW-0926">Vacuole</keyword>
<dbReference type="SUPFAM" id="SSF48371">
    <property type="entry name" value="ARM repeat"/>
    <property type="match status" value="2"/>
</dbReference>
<name>A0A1Y1I0C6_KLENI</name>
<dbReference type="AlphaFoldDB" id="A0A1Y1I0C6"/>
<feature type="repeat" description="ARM" evidence="8">
    <location>
        <begin position="461"/>
        <end position="503"/>
    </location>
</feature>
<dbReference type="GO" id="GO:0005634">
    <property type="term" value="C:nucleus"/>
    <property type="evidence" value="ECO:0000318"/>
    <property type="project" value="GO_Central"/>
</dbReference>
<comment type="subcellular location">
    <subcellularLocation>
        <location evidence="1">Vacuole membrane</location>
        <topology evidence="1">Lipid-anchor</topology>
    </subcellularLocation>
</comment>
<dbReference type="PROSITE" id="PS50176">
    <property type="entry name" value="ARM_REPEAT"/>
    <property type="match status" value="2"/>
</dbReference>
<reference evidence="10 11" key="1">
    <citation type="journal article" date="2014" name="Nat. Commun.">
        <title>Klebsormidium flaccidum genome reveals primary factors for plant terrestrial adaptation.</title>
        <authorList>
            <person name="Hori K."/>
            <person name="Maruyama F."/>
            <person name="Fujisawa T."/>
            <person name="Togashi T."/>
            <person name="Yamamoto N."/>
            <person name="Seo M."/>
            <person name="Sato S."/>
            <person name="Yamada T."/>
            <person name="Mori H."/>
            <person name="Tajima N."/>
            <person name="Moriyama T."/>
            <person name="Ikeuchi M."/>
            <person name="Watanabe M."/>
            <person name="Wada H."/>
            <person name="Kobayashi K."/>
            <person name="Saito M."/>
            <person name="Masuda T."/>
            <person name="Sasaki-Sekimoto Y."/>
            <person name="Mashiguchi K."/>
            <person name="Awai K."/>
            <person name="Shimojima M."/>
            <person name="Masuda S."/>
            <person name="Iwai M."/>
            <person name="Nobusawa T."/>
            <person name="Narise T."/>
            <person name="Kondo S."/>
            <person name="Saito H."/>
            <person name="Sato R."/>
            <person name="Murakawa M."/>
            <person name="Ihara Y."/>
            <person name="Oshima-Yamada Y."/>
            <person name="Ohtaka K."/>
            <person name="Satoh M."/>
            <person name="Sonobe K."/>
            <person name="Ishii M."/>
            <person name="Ohtani R."/>
            <person name="Kanamori-Sato M."/>
            <person name="Honoki R."/>
            <person name="Miyazaki D."/>
            <person name="Mochizuki H."/>
            <person name="Umetsu J."/>
            <person name="Higashi K."/>
            <person name="Shibata D."/>
            <person name="Kamiya Y."/>
            <person name="Sato N."/>
            <person name="Nakamura Y."/>
            <person name="Tabata S."/>
            <person name="Ida S."/>
            <person name="Kurokawa K."/>
            <person name="Ohta H."/>
        </authorList>
    </citation>
    <scope>NUCLEOTIDE SEQUENCE [LARGE SCALE GENOMIC DNA]</scope>
    <source>
        <strain evidence="10 11">NIES-2285</strain>
    </source>
</reference>
<evidence type="ECO:0000256" key="7">
    <source>
        <dbReference type="ARBA" id="ARBA00026209"/>
    </source>
</evidence>
<evidence type="ECO:0000256" key="4">
    <source>
        <dbReference type="ARBA" id="ARBA00022737"/>
    </source>
</evidence>
<accession>A0A1Y1I0C6</accession>
<keyword evidence="6" id="KW-0449">Lipoprotein</keyword>
<dbReference type="InterPro" id="IPR011989">
    <property type="entry name" value="ARM-like"/>
</dbReference>
<dbReference type="OMA" id="EYSIACL"/>
<evidence type="ECO:0000256" key="9">
    <source>
        <dbReference type="SAM" id="Coils"/>
    </source>
</evidence>
<dbReference type="Gene3D" id="1.25.10.10">
    <property type="entry name" value="Leucine-rich Repeat Variant"/>
    <property type="match status" value="2"/>
</dbReference>
<dbReference type="InterPro" id="IPR016024">
    <property type="entry name" value="ARM-type_fold"/>
</dbReference>
<evidence type="ECO:0000256" key="1">
    <source>
        <dbReference type="ARBA" id="ARBA00004592"/>
    </source>
</evidence>
<feature type="repeat" description="ARM" evidence="8">
    <location>
        <begin position="502"/>
        <end position="539"/>
    </location>
</feature>
<dbReference type="GO" id="GO:0005774">
    <property type="term" value="C:vacuolar membrane"/>
    <property type="evidence" value="ECO:0007669"/>
    <property type="project" value="UniProtKB-SubCell"/>
</dbReference>
<sequence>MASQTLSWNELREALASLKEAALATRYCKAPCRQLANRSDKLVSLLDGYAANPSITRQPETLKAWASILEMARTSRELAVQAGALKAVIDIKKKKRLRGELEESLSQMDGLVIDQVGMLLKVANSANRAVNGGVTPVAPTSIEEHIRGLVFRLQAGRLEERLESAEALANVTASNPDAQRVVLLEGGLRPLVHLLEAWGDPSVSLLQEHAINALGNIAAGSAQGGHAVAGFEGALGALLRTLQVGSARAQRAAAEVLAGLVQRDEDARGAVGEEVQQLELVAFLKALYPDSFVLQESRANLVGSHAKELDDWRQKVEDVRREKDAQLSDVQSQKQGEVEALLGQLAAHRQALDEEREKSQGQLDRARAEAERSREQIDAQLRAQLQQAESERGARERELSELAWNALKDVKAQKTIAQQRDITLLAIVLRWGTCEAQIRAAEAISDLAVNESNRRTLAAYGGIPPLVDLLRAGPPQVQEMAAAALLSLSFDDGNRKEIAAHGAVPLLVGLLTSESAEVKETGAAVLWSLAEDEDNRKLIRRQPQALSLLRELREAGSDGAKETAGKALKRLE</sequence>
<evidence type="ECO:0000256" key="8">
    <source>
        <dbReference type="PROSITE-ProRule" id="PRU00259"/>
    </source>
</evidence>
<proteinExistence type="inferred from homology"/>
<organism evidence="10 11">
    <name type="scientific">Klebsormidium nitens</name>
    <name type="common">Green alga</name>
    <name type="synonym">Ulothrix nitens</name>
    <dbReference type="NCBI Taxonomy" id="105231"/>
    <lineage>
        <taxon>Eukaryota</taxon>
        <taxon>Viridiplantae</taxon>
        <taxon>Streptophyta</taxon>
        <taxon>Klebsormidiophyceae</taxon>
        <taxon>Klebsormidiales</taxon>
        <taxon>Klebsormidiaceae</taxon>
        <taxon>Klebsormidium</taxon>
    </lineage>
</organism>
<keyword evidence="11" id="KW-1185">Reference proteome</keyword>
<gene>
    <name evidence="10" type="ORF">KFL_001860120</name>
</gene>
<dbReference type="EMBL" id="DF237135">
    <property type="protein sequence ID" value="GAQ84365.1"/>
    <property type="molecule type" value="Genomic_DNA"/>
</dbReference>